<keyword evidence="5" id="KW-0255">Endonuclease</keyword>
<evidence type="ECO:0000313" key="9">
    <source>
        <dbReference type="EMBL" id="GJT55617.1"/>
    </source>
</evidence>
<dbReference type="InterPro" id="IPR041373">
    <property type="entry name" value="RT_RNaseH"/>
</dbReference>
<dbReference type="InterPro" id="IPR043128">
    <property type="entry name" value="Rev_trsase/Diguanyl_cyclase"/>
</dbReference>
<accession>A0ABQ5EYS0</accession>
<evidence type="ECO:0000256" key="2">
    <source>
        <dbReference type="ARBA" id="ARBA00022679"/>
    </source>
</evidence>
<dbReference type="GO" id="GO:0003964">
    <property type="term" value="F:RNA-directed DNA polymerase activity"/>
    <property type="evidence" value="ECO:0007669"/>
    <property type="project" value="UniProtKB-KW"/>
</dbReference>
<dbReference type="Proteomes" id="UP001151760">
    <property type="component" value="Unassembled WGS sequence"/>
</dbReference>
<protein>
    <recommendedName>
        <fullName evidence="1">RNA-directed DNA polymerase</fullName>
        <ecNumber evidence="1">2.7.7.49</ecNumber>
    </recommendedName>
</protein>
<dbReference type="PANTHER" id="PTHR37984">
    <property type="entry name" value="PROTEIN CBG26694"/>
    <property type="match status" value="1"/>
</dbReference>
<dbReference type="Pfam" id="PF08284">
    <property type="entry name" value="RVP_2"/>
    <property type="match status" value="1"/>
</dbReference>
<dbReference type="CDD" id="cd01647">
    <property type="entry name" value="RT_LTR"/>
    <property type="match status" value="1"/>
</dbReference>
<dbReference type="InterPro" id="IPR043502">
    <property type="entry name" value="DNA/RNA_pol_sf"/>
</dbReference>
<dbReference type="EC" id="2.7.7.49" evidence="1"/>
<evidence type="ECO:0000256" key="4">
    <source>
        <dbReference type="ARBA" id="ARBA00022722"/>
    </source>
</evidence>
<name>A0ABQ5EYS0_9ASTR</name>
<comment type="caution">
    <text evidence="9">The sequence shown here is derived from an EMBL/GenBank/DDBJ whole genome shotgun (WGS) entry which is preliminary data.</text>
</comment>
<dbReference type="EMBL" id="BQNB010016773">
    <property type="protein sequence ID" value="GJT55617.1"/>
    <property type="molecule type" value="Genomic_DNA"/>
</dbReference>
<evidence type="ECO:0000256" key="6">
    <source>
        <dbReference type="ARBA" id="ARBA00022801"/>
    </source>
</evidence>
<keyword evidence="7 9" id="KW-0695">RNA-directed DNA polymerase</keyword>
<dbReference type="Gene3D" id="2.40.70.10">
    <property type="entry name" value="Acid Proteases"/>
    <property type="match status" value="1"/>
</dbReference>
<keyword evidence="3" id="KW-0548">Nucleotidyltransferase</keyword>
<keyword evidence="2" id="KW-0808">Transferase</keyword>
<dbReference type="PANTHER" id="PTHR37984:SF5">
    <property type="entry name" value="PROTEIN NYNRIN-LIKE"/>
    <property type="match status" value="1"/>
</dbReference>
<dbReference type="Gene3D" id="3.30.70.270">
    <property type="match status" value="2"/>
</dbReference>
<evidence type="ECO:0000313" key="10">
    <source>
        <dbReference type="Proteomes" id="UP001151760"/>
    </source>
</evidence>
<evidence type="ECO:0000259" key="8">
    <source>
        <dbReference type="PROSITE" id="PS50878"/>
    </source>
</evidence>
<reference evidence="9" key="1">
    <citation type="journal article" date="2022" name="Int. J. Mol. Sci.">
        <title>Draft Genome of Tanacetum Coccineum: Genomic Comparison of Closely Related Tanacetum-Family Plants.</title>
        <authorList>
            <person name="Yamashiro T."/>
            <person name="Shiraishi A."/>
            <person name="Nakayama K."/>
            <person name="Satake H."/>
        </authorList>
    </citation>
    <scope>NUCLEOTIDE SEQUENCE</scope>
</reference>
<organism evidence="9 10">
    <name type="scientific">Tanacetum coccineum</name>
    <dbReference type="NCBI Taxonomy" id="301880"/>
    <lineage>
        <taxon>Eukaryota</taxon>
        <taxon>Viridiplantae</taxon>
        <taxon>Streptophyta</taxon>
        <taxon>Embryophyta</taxon>
        <taxon>Tracheophyta</taxon>
        <taxon>Spermatophyta</taxon>
        <taxon>Magnoliopsida</taxon>
        <taxon>eudicotyledons</taxon>
        <taxon>Gunneridae</taxon>
        <taxon>Pentapetalae</taxon>
        <taxon>asterids</taxon>
        <taxon>campanulids</taxon>
        <taxon>Asterales</taxon>
        <taxon>Asteraceae</taxon>
        <taxon>Asteroideae</taxon>
        <taxon>Anthemideae</taxon>
        <taxon>Anthemidinae</taxon>
        <taxon>Tanacetum</taxon>
    </lineage>
</organism>
<gene>
    <name evidence="9" type="ORF">Tco_0990671</name>
</gene>
<evidence type="ECO:0000256" key="1">
    <source>
        <dbReference type="ARBA" id="ARBA00012493"/>
    </source>
</evidence>
<evidence type="ECO:0000256" key="5">
    <source>
        <dbReference type="ARBA" id="ARBA00022759"/>
    </source>
</evidence>
<dbReference type="InterPro" id="IPR021109">
    <property type="entry name" value="Peptidase_aspartic_dom_sf"/>
</dbReference>
<sequence length="578" mass="66900">MLIDHEYVNCPLRFDDRIRPANLLPIHMLDFDVILGMDWLASHRATIDCYARTVIFGNVRQPEFVYHGSSPLKSVKLISAMKARTLISHGCQGFLASVMDTSLESPNIENLSVVREFADVFPDELPGLPPAREIEFGIELIPGAEPISKALYRMAPVELKELKEQLQEMLENGFIRPSVSPWGAPVLFVKKKDGSMRLCIDYRELNRITIRNRYPLPRIDDLFDQLQGAKYFSKIDLRSGYHQLRVREQDISKTAFRTRYGHYEFLVMPFGLTNAPAVFMDLMNRIFHEYLDKFVIVFIDDILVYSKSEEEHERHLRIVLEILRQKKLYAKFSKCEFWLQQVAFLGHIVSADGIIMDPSKVEAITKWPRPTTVTEVRSFLGLAGYYRRFVEGFSRLALPLTQLMRKGEKFVWTDERQESFEELKRRLVSAPILTLPSGSGGFQIYSDASKKGLGCVLMQHGKVIAYASRQLKPYEVNYPTHDLELAAVVFALKIWRHYMYGEACDIFTDHKSLKYIFTQRELNMRQRRWLELLKDYDTNIQYHPGKANVVADALSRKSGMIACFDSIILRRDLLRLGC</sequence>
<dbReference type="InterPro" id="IPR050951">
    <property type="entry name" value="Retrovirus_Pol_polyprotein"/>
</dbReference>
<keyword evidence="10" id="KW-1185">Reference proteome</keyword>
<dbReference type="PROSITE" id="PS50878">
    <property type="entry name" value="RT_POL"/>
    <property type="match status" value="1"/>
</dbReference>
<dbReference type="SUPFAM" id="SSF56672">
    <property type="entry name" value="DNA/RNA polymerases"/>
    <property type="match status" value="1"/>
</dbReference>
<keyword evidence="4" id="KW-0540">Nuclease</keyword>
<dbReference type="InterPro" id="IPR000477">
    <property type="entry name" value="RT_dom"/>
</dbReference>
<keyword evidence="6" id="KW-0378">Hydrolase</keyword>
<reference evidence="9" key="2">
    <citation type="submission" date="2022-01" db="EMBL/GenBank/DDBJ databases">
        <authorList>
            <person name="Yamashiro T."/>
            <person name="Shiraishi A."/>
            <person name="Satake H."/>
            <person name="Nakayama K."/>
        </authorList>
    </citation>
    <scope>NUCLEOTIDE SEQUENCE</scope>
</reference>
<dbReference type="Gene3D" id="3.10.10.10">
    <property type="entry name" value="HIV Type 1 Reverse Transcriptase, subunit A, domain 1"/>
    <property type="match status" value="1"/>
</dbReference>
<evidence type="ECO:0000256" key="7">
    <source>
        <dbReference type="ARBA" id="ARBA00022918"/>
    </source>
</evidence>
<dbReference type="CDD" id="cd09274">
    <property type="entry name" value="RNase_HI_RT_Ty3"/>
    <property type="match status" value="1"/>
</dbReference>
<feature type="domain" description="Reverse transcriptase" evidence="8">
    <location>
        <begin position="170"/>
        <end position="349"/>
    </location>
</feature>
<dbReference type="Pfam" id="PF17917">
    <property type="entry name" value="RT_RNaseH"/>
    <property type="match status" value="1"/>
</dbReference>
<proteinExistence type="predicted"/>
<dbReference type="Pfam" id="PF00078">
    <property type="entry name" value="RVT_1"/>
    <property type="match status" value="1"/>
</dbReference>
<evidence type="ECO:0000256" key="3">
    <source>
        <dbReference type="ARBA" id="ARBA00022695"/>
    </source>
</evidence>